<gene>
    <name evidence="3" type="ORF">OKA104_LOCUS22681</name>
    <name evidence="2" type="ORF">VCS650_LOCUS33495</name>
</gene>
<dbReference type="EMBL" id="CAJNON010000654">
    <property type="protein sequence ID" value="CAF1345975.1"/>
    <property type="molecule type" value="Genomic_DNA"/>
</dbReference>
<evidence type="ECO:0000256" key="1">
    <source>
        <dbReference type="SAM" id="SignalP"/>
    </source>
</evidence>
<organism evidence="2 4">
    <name type="scientific">Adineta steineri</name>
    <dbReference type="NCBI Taxonomy" id="433720"/>
    <lineage>
        <taxon>Eukaryota</taxon>
        <taxon>Metazoa</taxon>
        <taxon>Spiralia</taxon>
        <taxon>Gnathifera</taxon>
        <taxon>Rotifera</taxon>
        <taxon>Eurotatoria</taxon>
        <taxon>Bdelloidea</taxon>
        <taxon>Adinetida</taxon>
        <taxon>Adinetidae</taxon>
        <taxon>Adineta</taxon>
    </lineage>
</organism>
<dbReference type="OrthoDB" id="10045992at2759"/>
<accession>A0A815H0X1</accession>
<evidence type="ECO:0000313" key="3">
    <source>
        <dbReference type="EMBL" id="CAF3872498.1"/>
    </source>
</evidence>
<keyword evidence="1" id="KW-0732">Signal</keyword>
<evidence type="ECO:0000313" key="2">
    <source>
        <dbReference type="EMBL" id="CAF1345975.1"/>
    </source>
</evidence>
<dbReference type="Proteomes" id="UP000663881">
    <property type="component" value="Unassembled WGS sequence"/>
</dbReference>
<comment type="caution">
    <text evidence="2">The sequence shown here is derived from an EMBL/GenBank/DDBJ whole genome shotgun (WGS) entry which is preliminary data.</text>
</comment>
<dbReference type="AlphaFoldDB" id="A0A815H0X1"/>
<dbReference type="EMBL" id="CAJOAY010001668">
    <property type="protein sequence ID" value="CAF3872498.1"/>
    <property type="molecule type" value="Genomic_DNA"/>
</dbReference>
<feature type="signal peptide" evidence="1">
    <location>
        <begin position="1"/>
        <end position="18"/>
    </location>
</feature>
<name>A0A815H0X1_9BILA</name>
<feature type="chain" id="PRO_5036411657" evidence="1">
    <location>
        <begin position="19"/>
        <end position="110"/>
    </location>
</feature>
<protein>
    <submittedName>
        <fullName evidence="2">Uncharacterized protein</fullName>
    </submittedName>
</protein>
<sequence>MNCLLIVTTFVLFNLVHLSMNQTTNTTVTCSSGENRCGSKCYSIETHKCKSGFVCRTEEGWCGNTCFKPLIQKCIWGLICLKSEIWCNNKCINPTTQQCRTKKLIDIIMN</sequence>
<dbReference type="Proteomes" id="UP000663891">
    <property type="component" value="Unassembled WGS sequence"/>
</dbReference>
<reference evidence="2" key="1">
    <citation type="submission" date="2021-02" db="EMBL/GenBank/DDBJ databases">
        <authorList>
            <person name="Nowell W R."/>
        </authorList>
    </citation>
    <scope>NUCLEOTIDE SEQUENCE</scope>
</reference>
<proteinExistence type="predicted"/>
<evidence type="ECO:0000313" key="4">
    <source>
        <dbReference type="Proteomes" id="UP000663891"/>
    </source>
</evidence>